<organism evidence="1 2">
    <name type="scientific">Brassica napus</name>
    <name type="common">Rape</name>
    <dbReference type="NCBI Taxonomy" id="3708"/>
    <lineage>
        <taxon>Eukaryota</taxon>
        <taxon>Viridiplantae</taxon>
        <taxon>Streptophyta</taxon>
        <taxon>Embryophyta</taxon>
        <taxon>Tracheophyta</taxon>
        <taxon>Spermatophyta</taxon>
        <taxon>Magnoliopsida</taxon>
        <taxon>eudicotyledons</taxon>
        <taxon>Gunneridae</taxon>
        <taxon>Pentapetalae</taxon>
        <taxon>rosids</taxon>
        <taxon>malvids</taxon>
        <taxon>Brassicales</taxon>
        <taxon>Brassicaceae</taxon>
        <taxon>Brassiceae</taxon>
        <taxon>Brassica</taxon>
    </lineage>
</organism>
<dbReference type="Proteomes" id="UP000824890">
    <property type="component" value="Unassembled WGS sequence"/>
</dbReference>
<proteinExistence type="predicted"/>
<protein>
    <submittedName>
        <fullName evidence="1">Uncharacterized protein</fullName>
    </submittedName>
</protein>
<evidence type="ECO:0000313" key="1">
    <source>
        <dbReference type="EMBL" id="KAH0897296.1"/>
    </source>
</evidence>
<dbReference type="EMBL" id="JAGKQM010000012">
    <property type="protein sequence ID" value="KAH0897296.1"/>
    <property type="molecule type" value="Genomic_DNA"/>
</dbReference>
<feature type="non-terminal residue" evidence="1">
    <location>
        <position position="1"/>
    </location>
</feature>
<accession>A0ABQ8AXP2</accession>
<name>A0ABQ8AXP2_BRANA</name>
<gene>
    <name evidence="1" type="ORF">HID58_046864</name>
</gene>
<keyword evidence="2" id="KW-1185">Reference proteome</keyword>
<reference evidence="1 2" key="1">
    <citation type="submission" date="2021-05" db="EMBL/GenBank/DDBJ databases">
        <title>Genome Assembly of Synthetic Allotetraploid Brassica napus Reveals Homoeologous Exchanges between Subgenomes.</title>
        <authorList>
            <person name="Davis J.T."/>
        </authorList>
    </citation>
    <scope>NUCLEOTIDE SEQUENCE [LARGE SCALE GENOMIC DNA]</scope>
    <source>
        <strain evidence="2">cv. Da-Ae</strain>
        <tissue evidence="1">Seedling</tissue>
    </source>
</reference>
<evidence type="ECO:0000313" key="2">
    <source>
        <dbReference type="Proteomes" id="UP000824890"/>
    </source>
</evidence>
<comment type="caution">
    <text evidence="1">The sequence shown here is derived from an EMBL/GenBank/DDBJ whole genome shotgun (WGS) entry which is preliminary data.</text>
</comment>
<sequence>IYPVKPLIKSINHDLDFNATAVETEGSSRLRALRISLIAHAFGYEVTLTPVGSSPTANILSGSRHGGPCIPSFSSIRSDRCVSWRPGMSGTSTFIQATVYKHLIKTGSIYSISGFDVTQSNLNLTLSDSPLSI</sequence>